<evidence type="ECO:0000256" key="5">
    <source>
        <dbReference type="SAM" id="Phobius"/>
    </source>
</evidence>
<dbReference type="Pfam" id="PF01694">
    <property type="entry name" value="Rhomboid"/>
    <property type="match status" value="1"/>
</dbReference>
<protein>
    <submittedName>
        <fullName evidence="7">Peptidase, S54 (Rhomboid) subfamily protein</fullName>
    </submittedName>
</protein>
<dbReference type="GO" id="GO:0016020">
    <property type="term" value="C:membrane"/>
    <property type="evidence" value="ECO:0007669"/>
    <property type="project" value="UniProtKB-SubCell"/>
</dbReference>
<dbReference type="OMA" id="ATFCHAD"/>
<sequence>GGGGIRSAAWAIRWQQQPTYPAPPPAAAPQPSAAHHQQQPPFNGVFGLLCVNLAVFCLDHLVELEGMRGFYLYQHNPWVHQLVTSLFCHASYAHLSSNLFFIFIFGRIVEERRGSWGIVAVFLTCGICANLLTLLTPYDVKPGVVVYNLGASGGVFGLFVVSVLDRLELRPRSLVEVLVLGQFVLNRIVEELQSLSRSAATSGDRVNINRTAHLGGALTGVIFCVAYMRWQALSKLTEERKRIV</sequence>
<dbReference type="Proteomes" id="UP000011083">
    <property type="component" value="Unassembled WGS sequence"/>
</dbReference>
<name>L8H223_ACACF</name>
<proteinExistence type="predicted"/>
<feature type="domain" description="Peptidase S54 rhomboid" evidence="6">
    <location>
        <begin position="79"/>
        <end position="227"/>
    </location>
</feature>
<keyword evidence="3 5" id="KW-1133">Transmembrane helix</keyword>
<evidence type="ECO:0000256" key="2">
    <source>
        <dbReference type="ARBA" id="ARBA00022692"/>
    </source>
</evidence>
<feature type="transmembrane region" description="Helical" evidence="5">
    <location>
        <begin position="82"/>
        <end position="104"/>
    </location>
</feature>
<feature type="transmembrane region" description="Helical" evidence="5">
    <location>
        <begin position="212"/>
        <end position="230"/>
    </location>
</feature>
<dbReference type="Gene3D" id="1.20.1540.10">
    <property type="entry name" value="Rhomboid-like"/>
    <property type="match status" value="1"/>
</dbReference>
<evidence type="ECO:0000256" key="3">
    <source>
        <dbReference type="ARBA" id="ARBA00022989"/>
    </source>
</evidence>
<dbReference type="EMBL" id="KB007956">
    <property type="protein sequence ID" value="ELR18431.1"/>
    <property type="molecule type" value="Genomic_DNA"/>
</dbReference>
<feature type="transmembrane region" description="Helical" evidence="5">
    <location>
        <begin position="144"/>
        <end position="164"/>
    </location>
</feature>
<evidence type="ECO:0000256" key="1">
    <source>
        <dbReference type="ARBA" id="ARBA00004141"/>
    </source>
</evidence>
<feature type="non-terminal residue" evidence="7">
    <location>
        <position position="244"/>
    </location>
</feature>
<feature type="transmembrane region" description="Helical" evidence="5">
    <location>
        <begin position="42"/>
        <end position="62"/>
    </location>
</feature>
<dbReference type="PANTHER" id="PTHR43066">
    <property type="entry name" value="RHOMBOID-RELATED PROTEIN"/>
    <property type="match status" value="1"/>
</dbReference>
<keyword evidence="4 5" id="KW-0472">Membrane</keyword>
<dbReference type="PANTHER" id="PTHR43066:SF5">
    <property type="entry name" value="RHOMBOID-LIKE PROTEIN 11, CHLOROPLASTIC-RELATED"/>
    <property type="match status" value="1"/>
</dbReference>
<reference evidence="7 8" key="1">
    <citation type="journal article" date="2013" name="Genome Biol.">
        <title>Genome of Acanthamoeba castellanii highlights extensive lateral gene transfer and early evolution of tyrosine kinase signaling.</title>
        <authorList>
            <person name="Clarke M."/>
            <person name="Lohan A.J."/>
            <person name="Liu B."/>
            <person name="Lagkouvardos I."/>
            <person name="Roy S."/>
            <person name="Zafar N."/>
            <person name="Bertelli C."/>
            <person name="Schilde C."/>
            <person name="Kianianmomeni A."/>
            <person name="Burglin T.R."/>
            <person name="Frech C."/>
            <person name="Turcotte B."/>
            <person name="Kopec K.O."/>
            <person name="Synnott J.M."/>
            <person name="Choo C."/>
            <person name="Paponov I."/>
            <person name="Finkler A."/>
            <person name="Soon Heng Tan C."/>
            <person name="Hutchins A.P."/>
            <person name="Weinmeier T."/>
            <person name="Rattei T."/>
            <person name="Chu J.S."/>
            <person name="Gimenez G."/>
            <person name="Irimia M."/>
            <person name="Rigden D.J."/>
            <person name="Fitzpatrick D.A."/>
            <person name="Lorenzo-Morales J."/>
            <person name="Bateman A."/>
            <person name="Chiu C.H."/>
            <person name="Tang P."/>
            <person name="Hegemann P."/>
            <person name="Fromm H."/>
            <person name="Raoult D."/>
            <person name="Greub G."/>
            <person name="Miranda-Saavedra D."/>
            <person name="Chen N."/>
            <person name="Nash P."/>
            <person name="Ginger M.L."/>
            <person name="Horn M."/>
            <person name="Schaap P."/>
            <person name="Caler L."/>
            <person name="Loftus B."/>
        </authorList>
    </citation>
    <scope>NUCLEOTIDE SEQUENCE [LARGE SCALE GENOMIC DNA]</scope>
    <source>
        <strain evidence="7 8">Neff</strain>
    </source>
</reference>
<dbReference type="GeneID" id="14919193"/>
<keyword evidence="2 5" id="KW-0812">Transmembrane</keyword>
<keyword evidence="8" id="KW-1185">Reference proteome</keyword>
<evidence type="ECO:0000313" key="8">
    <source>
        <dbReference type="Proteomes" id="UP000011083"/>
    </source>
</evidence>
<feature type="transmembrane region" description="Helical" evidence="5">
    <location>
        <begin position="116"/>
        <end position="138"/>
    </location>
</feature>
<dbReference type="InterPro" id="IPR022764">
    <property type="entry name" value="Peptidase_S54_rhomboid_dom"/>
</dbReference>
<dbReference type="RefSeq" id="XP_004340459.1">
    <property type="nucleotide sequence ID" value="XM_004340411.1"/>
</dbReference>
<dbReference type="GO" id="GO:0004252">
    <property type="term" value="F:serine-type endopeptidase activity"/>
    <property type="evidence" value="ECO:0007669"/>
    <property type="project" value="InterPro"/>
</dbReference>
<accession>L8H223</accession>
<dbReference type="OrthoDB" id="418595at2759"/>
<dbReference type="AlphaFoldDB" id="L8H223"/>
<dbReference type="SUPFAM" id="SSF144091">
    <property type="entry name" value="Rhomboid-like"/>
    <property type="match status" value="1"/>
</dbReference>
<dbReference type="STRING" id="1257118.L8H223"/>
<evidence type="ECO:0000256" key="4">
    <source>
        <dbReference type="ARBA" id="ARBA00023136"/>
    </source>
</evidence>
<comment type="subcellular location">
    <subcellularLocation>
        <location evidence="1">Membrane</location>
        <topology evidence="1">Multi-pass membrane protein</topology>
    </subcellularLocation>
</comment>
<dbReference type="KEGG" id="acan:ACA1_138530"/>
<gene>
    <name evidence="7" type="ORF">ACA1_138530</name>
</gene>
<dbReference type="VEuPathDB" id="AmoebaDB:ACA1_138530"/>
<dbReference type="InterPro" id="IPR035952">
    <property type="entry name" value="Rhomboid-like_sf"/>
</dbReference>
<organism evidence="7 8">
    <name type="scientific">Acanthamoeba castellanii (strain ATCC 30010 / Neff)</name>
    <dbReference type="NCBI Taxonomy" id="1257118"/>
    <lineage>
        <taxon>Eukaryota</taxon>
        <taxon>Amoebozoa</taxon>
        <taxon>Discosea</taxon>
        <taxon>Longamoebia</taxon>
        <taxon>Centramoebida</taxon>
        <taxon>Acanthamoebidae</taxon>
        <taxon>Acanthamoeba</taxon>
    </lineage>
</organism>
<dbReference type="FunFam" id="1.20.1540.10:FF:000013">
    <property type="entry name" value="Rhomboid protease aarA"/>
    <property type="match status" value="1"/>
</dbReference>
<evidence type="ECO:0000313" key="7">
    <source>
        <dbReference type="EMBL" id="ELR18431.1"/>
    </source>
</evidence>
<evidence type="ECO:0000259" key="6">
    <source>
        <dbReference type="Pfam" id="PF01694"/>
    </source>
</evidence>